<evidence type="ECO:0000313" key="7">
    <source>
        <dbReference type="Proteomes" id="UP000241365"/>
    </source>
</evidence>
<accession>A0A167R5Q2</accession>
<dbReference type="PANTHER" id="PTHR44329:SF288">
    <property type="entry name" value="MITOGEN-ACTIVATED PROTEIN KINASE KINASE KINASE 20"/>
    <property type="match status" value="1"/>
</dbReference>
<dbReference type="InterPro" id="IPR008271">
    <property type="entry name" value="Ser/Thr_kinase_AS"/>
</dbReference>
<dbReference type="PROSITE" id="PS50011">
    <property type="entry name" value="PROTEIN_KINASE_DOM"/>
    <property type="match status" value="1"/>
</dbReference>
<protein>
    <recommendedName>
        <fullName evidence="5">Protein kinase domain-containing protein</fullName>
    </recommendedName>
</protein>
<dbReference type="SUPFAM" id="SSF56112">
    <property type="entry name" value="Protein kinase-like (PK-like)"/>
    <property type="match status" value="1"/>
</dbReference>
<dbReference type="EMBL" id="KU877344">
    <property type="protein sequence ID" value="ANB50339.1"/>
    <property type="molecule type" value="Genomic_DNA"/>
</dbReference>
<organism evidence="6 7">
    <name type="scientific">Powai lake megavirus</name>
    <dbReference type="NCBI Taxonomy" id="1842663"/>
    <lineage>
        <taxon>Viruses</taxon>
        <taxon>Varidnaviria</taxon>
        <taxon>Bamfordvirae</taxon>
        <taxon>Nucleocytoviricota</taxon>
        <taxon>Megaviricetes</taxon>
        <taxon>Imitervirales</taxon>
        <taxon>Mimiviridae</taxon>
        <taxon>Megamimivirinae</taxon>
        <taxon>Megavirus</taxon>
        <taxon>Megavirus powaiense</taxon>
    </lineage>
</organism>
<dbReference type="KEGG" id="vg:80512701"/>
<dbReference type="PANTHER" id="PTHR44329">
    <property type="entry name" value="SERINE/THREONINE-PROTEIN KINASE TNNI3K-RELATED"/>
    <property type="match status" value="1"/>
</dbReference>
<dbReference type="RefSeq" id="YP_010776090.1">
    <property type="nucleotide sequence ID" value="NC_075034.1"/>
</dbReference>
<keyword evidence="7" id="KW-1185">Reference proteome</keyword>
<dbReference type="InterPro" id="IPR011009">
    <property type="entry name" value="Kinase-like_dom_sf"/>
</dbReference>
<evidence type="ECO:0000313" key="6">
    <source>
        <dbReference type="EMBL" id="ANB50339.1"/>
    </source>
</evidence>
<reference evidence="6 7" key="1">
    <citation type="journal article" date="2016" name="Genome Announc.">
        <title>Complete Genome Sequence of a New Megavirus Family Member Isolated from an Inland Water Lake for the First Time in India.</title>
        <authorList>
            <person name="Chatterjee A."/>
            <person name="Ali F."/>
            <person name="Bange D."/>
            <person name="Kondabagil K."/>
        </authorList>
    </citation>
    <scope>NUCLEOTIDE SEQUENCE [LARGE SCALE GENOMIC DNA]</scope>
    <source>
        <strain evidence="6">1</strain>
    </source>
</reference>
<dbReference type="Proteomes" id="UP000241365">
    <property type="component" value="Segment"/>
</dbReference>
<dbReference type="GO" id="GO:0004674">
    <property type="term" value="F:protein serine/threonine kinase activity"/>
    <property type="evidence" value="ECO:0007669"/>
    <property type="project" value="TreeGrafter"/>
</dbReference>
<keyword evidence="2" id="KW-0547">Nucleotide-binding</keyword>
<evidence type="ECO:0000256" key="3">
    <source>
        <dbReference type="ARBA" id="ARBA00022777"/>
    </source>
</evidence>
<dbReference type="InterPro" id="IPR000719">
    <property type="entry name" value="Prot_kinase_dom"/>
</dbReference>
<dbReference type="PROSITE" id="PS00108">
    <property type="entry name" value="PROTEIN_KINASE_ST"/>
    <property type="match status" value="1"/>
</dbReference>
<keyword evidence="1" id="KW-0808">Transferase</keyword>
<evidence type="ECO:0000256" key="2">
    <source>
        <dbReference type="ARBA" id="ARBA00022741"/>
    </source>
</evidence>
<proteinExistence type="predicted"/>
<keyword evidence="3" id="KW-0418">Kinase</keyword>
<feature type="domain" description="Protein kinase" evidence="5">
    <location>
        <begin position="173"/>
        <end position="622"/>
    </location>
</feature>
<dbReference type="InterPro" id="IPR051681">
    <property type="entry name" value="Ser/Thr_Kinases-Pseudokinases"/>
</dbReference>
<evidence type="ECO:0000259" key="5">
    <source>
        <dbReference type="PROSITE" id="PS50011"/>
    </source>
</evidence>
<dbReference type="GO" id="GO:0005524">
    <property type="term" value="F:ATP binding"/>
    <property type="evidence" value="ECO:0007669"/>
    <property type="project" value="UniProtKB-KW"/>
</dbReference>
<evidence type="ECO:0000256" key="4">
    <source>
        <dbReference type="ARBA" id="ARBA00022840"/>
    </source>
</evidence>
<sequence length="706" mass="81730">MTMHDPEHNSMQKYIQNLSNLSKSDLKRLSRYKSCNYDKKTLLSILVADYYLDRNRIGNIKTVKQIGGVRNWEYNLQDIRKNNDAISESIAWASSDSLESIKQVLNQRYQNINQSFHNLLTNNITNPTNSIINIDLLENFYKSFYIGNYQDGNLCSLMKKFDALSGIVTDENLIKRRTVGSGSAGKAYLIESHHGNYEIVIKKMNYVKQYRNKFLELNVILAKYDDPIISRPNNKYFEYDVNRFIKAIELKNQGYSAYNAFISNAGNGLIYLSSSNDNFTNQTIQHIILNLILSQYQNDHYIYQYDAFFCENRSNFKINTSSIFSAATLGYSPKTNVTQTDGYSVLEFADSGSLYDVLEKLSASNMSDMRKNYINISYILNDIFIQILKTMQILQQPKYAFVHGDLKTKNIFVSKNGLMDLPQAYRDESGKPTKKFTKYIYKIADYDKSSITWNGVRFYNSGNIATNIIHKIFSDLMEIDLTSVVDNNYYVLTNILPVIEKFSNMTGNIEIESILIRYSPIPFYTSVDIYSFIISMFLHKIFYDYVKFSIEYDFDNKIITIIKILFKQIDFMIIMEYFDIYHRNDVKIDGGDYGLIMKIIKNKHISLKKNISEIFNVYDLKLTLLEPRQTVSHIDIGLNGNICVSSCEDNKCVISKTITNNVIEDGCRENLREMTLYDNIDGPFIPDITERQKSIDGIVSQIINNK</sequence>
<dbReference type="Gene3D" id="1.10.510.10">
    <property type="entry name" value="Transferase(Phosphotransferase) domain 1"/>
    <property type="match status" value="1"/>
</dbReference>
<dbReference type="GeneID" id="80512701"/>
<name>A0A167R5Q2_9VIRU</name>
<evidence type="ECO:0000256" key="1">
    <source>
        <dbReference type="ARBA" id="ARBA00022679"/>
    </source>
</evidence>
<keyword evidence="4" id="KW-0067">ATP-binding</keyword>